<dbReference type="EMBL" id="CM007648">
    <property type="protein sequence ID" value="ONM21804.1"/>
    <property type="molecule type" value="Genomic_DNA"/>
</dbReference>
<accession>A0A1D6EPV7</accession>
<proteinExistence type="predicted"/>
<gene>
    <name evidence="1" type="ORF">ZEAMMB73_Zm00001d005754</name>
</gene>
<dbReference type="AlphaFoldDB" id="A0A1D6EPV7"/>
<protein>
    <submittedName>
        <fullName evidence="1">Ribonuclease 3-like protein 1</fullName>
    </submittedName>
</protein>
<organism evidence="1">
    <name type="scientific">Zea mays</name>
    <name type="common">Maize</name>
    <dbReference type="NCBI Taxonomy" id="4577"/>
    <lineage>
        <taxon>Eukaryota</taxon>
        <taxon>Viridiplantae</taxon>
        <taxon>Streptophyta</taxon>
        <taxon>Embryophyta</taxon>
        <taxon>Tracheophyta</taxon>
        <taxon>Spermatophyta</taxon>
        <taxon>Magnoliopsida</taxon>
        <taxon>Liliopsida</taxon>
        <taxon>Poales</taxon>
        <taxon>Poaceae</taxon>
        <taxon>PACMAD clade</taxon>
        <taxon>Panicoideae</taxon>
        <taxon>Andropogonodae</taxon>
        <taxon>Andropogoneae</taxon>
        <taxon>Tripsacinae</taxon>
        <taxon>Zea</taxon>
    </lineage>
</organism>
<name>A0A1D6EPV7_MAIZE</name>
<dbReference type="ExpressionAtlas" id="A0A1D6EPV7">
    <property type="expression patterns" value="baseline and differential"/>
</dbReference>
<evidence type="ECO:0000313" key="1">
    <source>
        <dbReference type="EMBL" id="ONM21804.1"/>
    </source>
</evidence>
<reference evidence="1" key="1">
    <citation type="submission" date="2015-12" db="EMBL/GenBank/DDBJ databases">
        <title>Update maize B73 reference genome by single molecule sequencing technologies.</title>
        <authorList>
            <consortium name="Maize Genome Sequencing Project"/>
            <person name="Ware D."/>
        </authorList>
    </citation>
    <scope>NUCLEOTIDE SEQUENCE [LARGE SCALE GENOMIC DNA]</scope>
    <source>
        <tissue evidence="1">Seedling</tissue>
    </source>
</reference>
<sequence>MHAILYTICMTSRATLHSVVMEPPRKNKSSGMQVKEEVKLEDGNDLLVKRRRTELPGSIVQLQQKIEVFDMENKVPDGLSVEDSTGKDPMDVLTRYAAQNSGQGNSCSKDHVSDISFQFDYVLNGNYTIRLCGPVSM</sequence>